<gene>
    <name evidence="2" type="ORF">C1752_08988</name>
</gene>
<reference evidence="2 3" key="1">
    <citation type="journal article" date="2018" name="Sci. Rep.">
        <title>A novel species of the marine cyanobacterium Acaryochloris with a unique pigment content and lifestyle.</title>
        <authorList>
            <person name="Partensky F."/>
            <person name="Six C."/>
            <person name="Ratin M."/>
            <person name="Garczarek L."/>
            <person name="Vaulot D."/>
            <person name="Probert I."/>
            <person name="Calteau A."/>
            <person name="Gourvil P."/>
            <person name="Marie D."/>
            <person name="Grebert T."/>
            <person name="Bouchier C."/>
            <person name="Le Panse S."/>
            <person name="Gachenot M."/>
            <person name="Rodriguez F."/>
            <person name="Garrido J.L."/>
        </authorList>
    </citation>
    <scope>NUCLEOTIDE SEQUENCE [LARGE SCALE GENOMIC DNA]</scope>
    <source>
        <strain evidence="2 3">RCC1774</strain>
    </source>
</reference>
<comment type="caution">
    <text evidence="2">The sequence shown here is derived from an EMBL/GenBank/DDBJ whole genome shotgun (WGS) entry which is preliminary data.</text>
</comment>
<evidence type="ECO:0000313" key="2">
    <source>
        <dbReference type="EMBL" id="PZD70846.1"/>
    </source>
</evidence>
<proteinExistence type="predicted"/>
<keyword evidence="3" id="KW-1185">Reference proteome</keyword>
<name>A0A2W1JA08_9CYAN</name>
<evidence type="ECO:0000313" key="3">
    <source>
        <dbReference type="Proteomes" id="UP000248857"/>
    </source>
</evidence>
<dbReference type="EMBL" id="PQWO01000027">
    <property type="protein sequence ID" value="PZD70846.1"/>
    <property type="molecule type" value="Genomic_DNA"/>
</dbReference>
<dbReference type="Proteomes" id="UP000248857">
    <property type="component" value="Unassembled WGS sequence"/>
</dbReference>
<accession>A0A2W1JA08</accession>
<dbReference type="AlphaFoldDB" id="A0A2W1JA08"/>
<dbReference type="RefSeq" id="WP_110988675.1">
    <property type="nucleotide sequence ID" value="NZ_CAWNWM010000027.1"/>
</dbReference>
<feature type="compositionally biased region" description="Polar residues" evidence="1">
    <location>
        <begin position="174"/>
        <end position="203"/>
    </location>
</feature>
<sequence length="347" mass="38743">MKAFARVTDVHDAILLTLTPCAGQLYRWLLRKIPAGKPQELELGDFAQWSSGHRRRPYCIRHIQRAVQELLSVGLIDVVKQYSTRIFKLICFHPEAAEIAPVEQQLTLEKQLSASDKKVQVLDQKVPAVTKMSKIEHSNAYAAVPSYREEKRTADTPTSLHPVSWSDKEGMANSPLSPNMQNPTPQKPGTDSPTDPNSQNVPLNSEQRIIGPELKAEVEEVIAQPLNQNIRRTVVSATVDVVRDALAVVRQQKQAGKVKRPAGMLVKAIQQKWNPNPVEESGSLVPDGFNEWFELAREKGIVSASMFMDGQMCVCTNPEVGDWQPWTELAFAFTIRQLKRLGAVPLV</sequence>
<dbReference type="OrthoDB" id="561010at2"/>
<organism evidence="2 3">
    <name type="scientific">Acaryochloris thomasi RCC1774</name>
    <dbReference type="NCBI Taxonomy" id="1764569"/>
    <lineage>
        <taxon>Bacteria</taxon>
        <taxon>Bacillati</taxon>
        <taxon>Cyanobacteriota</taxon>
        <taxon>Cyanophyceae</taxon>
        <taxon>Acaryochloridales</taxon>
        <taxon>Acaryochloridaceae</taxon>
        <taxon>Acaryochloris</taxon>
        <taxon>Acaryochloris thomasi</taxon>
    </lineage>
</organism>
<feature type="region of interest" description="Disordered" evidence="1">
    <location>
        <begin position="146"/>
        <end position="203"/>
    </location>
</feature>
<evidence type="ECO:0000256" key="1">
    <source>
        <dbReference type="SAM" id="MobiDB-lite"/>
    </source>
</evidence>
<protein>
    <submittedName>
        <fullName evidence="2">Uncharacterized protein</fullName>
    </submittedName>
</protein>